<feature type="domain" description="AAA+ ATPase" evidence="12">
    <location>
        <begin position="333"/>
        <end position="494"/>
    </location>
</feature>
<name>A0ABP1G429_9CHLO</name>
<dbReference type="Proteomes" id="UP001497392">
    <property type="component" value="Unassembled WGS sequence"/>
</dbReference>
<evidence type="ECO:0000256" key="2">
    <source>
        <dbReference type="ARBA" id="ARBA00006914"/>
    </source>
</evidence>
<proteinExistence type="inferred from homology"/>
<dbReference type="PROSITE" id="PS00674">
    <property type="entry name" value="AAA"/>
    <property type="match status" value="1"/>
</dbReference>
<evidence type="ECO:0000256" key="1">
    <source>
        <dbReference type="ARBA" id="ARBA00004370"/>
    </source>
</evidence>
<feature type="compositionally biased region" description="Basic and acidic residues" evidence="11">
    <location>
        <begin position="140"/>
        <end position="153"/>
    </location>
</feature>
<reference evidence="13 14" key="1">
    <citation type="submission" date="2024-06" db="EMBL/GenBank/DDBJ databases">
        <authorList>
            <person name="Kraege A."/>
            <person name="Thomma B."/>
        </authorList>
    </citation>
    <scope>NUCLEOTIDE SEQUENCE [LARGE SCALE GENOMIC DNA]</scope>
</reference>
<comment type="caution">
    <text evidence="13">The sequence shown here is derived from an EMBL/GenBank/DDBJ whole genome shotgun (WGS) entry which is preliminary data.</text>
</comment>
<keyword evidence="4" id="KW-0547">Nucleotide-binding</keyword>
<dbReference type="CDD" id="cd19527">
    <property type="entry name" value="RecA-like_PEX6_r2"/>
    <property type="match status" value="1"/>
</dbReference>
<dbReference type="InterPro" id="IPR003960">
    <property type="entry name" value="ATPase_AAA_CS"/>
</dbReference>
<dbReference type="InterPro" id="IPR047533">
    <property type="entry name" value="RecA-like_PEX6_r2"/>
</dbReference>
<evidence type="ECO:0000256" key="5">
    <source>
        <dbReference type="ARBA" id="ARBA00022801"/>
    </source>
</evidence>
<evidence type="ECO:0000313" key="14">
    <source>
        <dbReference type="Proteomes" id="UP001497392"/>
    </source>
</evidence>
<dbReference type="SUPFAM" id="SSF52540">
    <property type="entry name" value="P-loop containing nucleoside triphosphate hydrolases"/>
    <property type="match status" value="2"/>
</dbReference>
<evidence type="ECO:0000256" key="3">
    <source>
        <dbReference type="ARBA" id="ARBA00022593"/>
    </source>
</evidence>
<dbReference type="InterPro" id="IPR050168">
    <property type="entry name" value="AAA_ATPase_domain"/>
</dbReference>
<evidence type="ECO:0000256" key="4">
    <source>
        <dbReference type="ARBA" id="ARBA00022741"/>
    </source>
</evidence>
<protein>
    <recommendedName>
        <fullName evidence="8">Peroxisomal ATPase PEX6</fullName>
    </recommendedName>
    <alternativeName>
        <fullName evidence="9">Peroxin-6</fullName>
    </alternativeName>
</protein>
<accession>A0ABP1G429</accession>
<keyword evidence="6" id="KW-0067">ATP-binding</keyword>
<comment type="catalytic activity">
    <reaction evidence="10">
        <text>ATP + H2O = ADP + phosphate + H(+)</text>
        <dbReference type="Rhea" id="RHEA:13065"/>
        <dbReference type="ChEBI" id="CHEBI:15377"/>
        <dbReference type="ChEBI" id="CHEBI:15378"/>
        <dbReference type="ChEBI" id="CHEBI:30616"/>
        <dbReference type="ChEBI" id="CHEBI:43474"/>
        <dbReference type="ChEBI" id="CHEBI:456216"/>
    </reaction>
    <physiologicalReaction direction="left-to-right" evidence="10">
        <dbReference type="Rhea" id="RHEA:13066"/>
    </physiologicalReaction>
</comment>
<feature type="region of interest" description="Disordered" evidence="11">
    <location>
        <begin position="138"/>
        <end position="161"/>
    </location>
</feature>
<comment type="similarity">
    <text evidence="2">Belongs to the AAA ATPase family.</text>
</comment>
<keyword evidence="5" id="KW-0378">Hydrolase</keyword>
<dbReference type="InterPro" id="IPR027417">
    <property type="entry name" value="P-loop_NTPase"/>
</dbReference>
<dbReference type="PANTHER" id="PTHR23077">
    <property type="entry name" value="AAA-FAMILY ATPASE"/>
    <property type="match status" value="1"/>
</dbReference>
<dbReference type="SMART" id="SM00382">
    <property type="entry name" value="AAA"/>
    <property type="match status" value="2"/>
</dbReference>
<dbReference type="InterPro" id="IPR003959">
    <property type="entry name" value="ATPase_AAA_core"/>
</dbReference>
<keyword evidence="14" id="KW-1185">Reference proteome</keyword>
<dbReference type="Pfam" id="PF23315">
    <property type="entry name" value="PEX6_4th"/>
    <property type="match status" value="1"/>
</dbReference>
<feature type="compositionally biased region" description="Basic and acidic residues" evidence="11">
    <location>
        <begin position="443"/>
        <end position="459"/>
    </location>
</feature>
<evidence type="ECO:0000256" key="10">
    <source>
        <dbReference type="ARBA" id="ARBA00048778"/>
    </source>
</evidence>
<evidence type="ECO:0000256" key="8">
    <source>
        <dbReference type="ARBA" id="ARBA00034811"/>
    </source>
</evidence>
<dbReference type="Pfam" id="PF00004">
    <property type="entry name" value="AAA"/>
    <property type="match status" value="2"/>
</dbReference>
<evidence type="ECO:0000259" key="12">
    <source>
        <dbReference type="SMART" id="SM00382"/>
    </source>
</evidence>
<evidence type="ECO:0000256" key="9">
    <source>
        <dbReference type="ARBA" id="ARBA00034920"/>
    </source>
</evidence>
<keyword evidence="7" id="KW-0472">Membrane</keyword>
<gene>
    <name evidence="13" type="primary">g9752</name>
    <name evidence="13" type="ORF">VP750_LOCUS8785</name>
</gene>
<dbReference type="Gene3D" id="3.40.50.300">
    <property type="entry name" value="P-loop containing nucleotide triphosphate hydrolases"/>
    <property type="match status" value="2"/>
</dbReference>
<evidence type="ECO:0000313" key="13">
    <source>
        <dbReference type="EMBL" id="CAL5226879.1"/>
    </source>
</evidence>
<dbReference type="InterPro" id="IPR003593">
    <property type="entry name" value="AAA+_ATPase"/>
</dbReference>
<keyword evidence="3" id="KW-0962">Peroxisome biogenesis</keyword>
<evidence type="ECO:0000256" key="7">
    <source>
        <dbReference type="ARBA" id="ARBA00023136"/>
    </source>
</evidence>
<dbReference type="PANTHER" id="PTHR23077:SF9">
    <property type="entry name" value="PEROXISOMAL ATPASE PEX6"/>
    <property type="match status" value="1"/>
</dbReference>
<dbReference type="Gene3D" id="1.10.8.60">
    <property type="match status" value="2"/>
</dbReference>
<organism evidence="13 14">
    <name type="scientific">Coccomyxa viridis</name>
    <dbReference type="NCBI Taxonomy" id="1274662"/>
    <lineage>
        <taxon>Eukaryota</taxon>
        <taxon>Viridiplantae</taxon>
        <taxon>Chlorophyta</taxon>
        <taxon>core chlorophytes</taxon>
        <taxon>Trebouxiophyceae</taxon>
        <taxon>Trebouxiophyceae incertae sedis</taxon>
        <taxon>Coccomyxaceae</taxon>
        <taxon>Coccomyxa</taxon>
    </lineage>
</organism>
<feature type="region of interest" description="Disordered" evidence="11">
    <location>
        <begin position="441"/>
        <end position="465"/>
    </location>
</feature>
<dbReference type="InterPro" id="IPR056995">
    <property type="entry name" value="PEX6_4th_dom"/>
</dbReference>
<evidence type="ECO:0000256" key="6">
    <source>
        <dbReference type="ARBA" id="ARBA00022840"/>
    </source>
</evidence>
<feature type="domain" description="AAA+ ATPase" evidence="12">
    <location>
        <begin position="641"/>
        <end position="789"/>
    </location>
</feature>
<evidence type="ECO:0000256" key="11">
    <source>
        <dbReference type="SAM" id="MobiDB-lite"/>
    </source>
</evidence>
<dbReference type="EMBL" id="CAXHTA020000016">
    <property type="protein sequence ID" value="CAL5226879.1"/>
    <property type="molecule type" value="Genomic_DNA"/>
</dbReference>
<sequence length="898" mass="94184">MQVSNATRPDVPAHLAIVQALHDTDDTTRPQDSTPPSAKALLTPFLAYNLGLEYHAAPFYTASSQQDKSATHTAQSLGVPAEQASCGAVRLSRWRGSSGDVASPAVLPVADAVWVSSVRQPDASLLQSQLGTEHIAAEAAAHDHPRRSDDQQQQKHGKTQADDGFDSALVAALQSYFKQHPRLLAQGDVFAVSMADIAGTAEVLASLLRDTSISTDVPSTLVYFRVDKMLPASNTSLLVDPRRTAMTMKGSCSCTMPIGLRPSPQLRAPAEGAATAPVHAPATGEAACLSRSALAAYALAPRLPGAGVLLPAWRQVAKLLALMNHQGAEASNVCVSVLIHGPSGCGKSTAVSAAAAALGLNVVPYSCHEFIGQSDAAVAAALKASLESAQDFAPAVLYLEDLSALCSAEQAQGGALGGSGGAVRLASALSQCIADGCSAASKDGNEHGSRSPGDPQEHKRGPRVSVVASTEAVEDVAAPLRRCFTHELHIDAPDKDARLSILEDFVHASSSLEDVDLEQIASQAAGMLPSDLMAISADAASSAALQALGPELAAMLDGKEGSSEAHSQSEASAEGLRLTSEHYETGLQNLRQRTAVAIGAPQVPNVQWEDVGGLEDVKASILETVDLPLRHPHLFSQGLRRRSGVLLYGPPGTGKTLLAKAVATECQLNFLSVKGPELINMYIGESERQVREVFARARRARPCVVFFDELDSLAPARGAGADSGGVMDRVVAQLLAEVDGAQQSGEGSASASASHDLFIIGATNRPDLLDSALMRPGRLDKLLYVGVAEDVASKAKVLRALTRKFKLVPTVDLDAVARECAPTYTGADLYALCADAWMAGLKRIIAEAEEGSTTAGGSEEVTVDQCDFWAALRELRPSLSPDELERYRVIKEQHEAQA</sequence>
<comment type="subcellular location">
    <subcellularLocation>
        <location evidence="1">Membrane</location>
    </subcellularLocation>
</comment>